<dbReference type="InterPro" id="IPR037802">
    <property type="entry name" value="SGF29"/>
</dbReference>
<evidence type="ECO:0000313" key="3">
    <source>
        <dbReference type="EMBL" id="POY71078.1"/>
    </source>
</evidence>
<evidence type="ECO:0000313" key="4">
    <source>
        <dbReference type="Proteomes" id="UP000237144"/>
    </source>
</evidence>
<gene>
    <name evidence="3" type="ORF">BMF94_5835</name>
</gene>
<dbReference type="GO" id="GO:0000124">
    <property type="term" value="C:SAGA complex"/>
    <property type="evidence" value="ECO:0007669"/>
    <property type="project" value="InterPro"/>
</dbReference>
<keyword evidence="4" id="KW-1185">Reference proteome</keyword>
<dbReference type="Proteomes" id="UP000237144">
    <property type="component" value="Unassembled WGS sequence"/>
</dbReference>
<dbReference type="EMBL" id="PJQD01000086">
    <property type="protein sequence ID" value="POY71078.1"/>
    <property type="molecule type" value="Genomic_DNA"/>
</dbReference>
<dbReference type="PANTHER" id="PTHR21539:SF0">
    <property type="entry name" value="SAGA-ASSOCIATED FACTOR 29"/>
    <property type="match status" value="1"/>
</dbReference>
<dbReference type="PANTHER" id="PTHR21539">
    <property type="entry name" value="SAGA-ASSOCIATED FACTOR 29"/>
    <property type="match status" value="1"/>
</dbReference>
<feature type="compositionally biased region" description="Pro residues" evidence="1">
    <location>
        <begin position="124"/>
        <end position="139"/>
    </location>
</feature>
<reference evidence="3 4" key="1">
    <citation type="journal article" date="2018" name="Front. Microbiol.">
        <title>Prospects for Fungal Bioremediation of Acidic Radioactive Waste Sites: Characterization and Genome Sequence of Rhodotorula taiwanensis MD1149.</title>
        <authorList>
            <person name="Tkavc R."/>
            <person name="Matrosova V.Y."/>
            <person name="Grichenko O.E."/>
            <person name="Gostincar C."/>
            <person name="Volpe R.P."/>
            <person name="Klimenkova P."/>
            <person name="Gaidamakova E.K."/>
            <person name="Zhou C.E."/>
            <person name="Stewart B.J."/>
            <person name="Lyman M.G."/>
            <person name="Malfatti S.A."/>
            <person name="Rubinfeld B."/>
            <person name="Courtot M."/>
            <person name="Singh J."/>
            <person name="Dalgard C.L."/>
            <person name="Hamilton T."/>
            <person name="Frey K.G."/>
            <person name="Gunde-Cimerman N."/>
            <person name="Dugan L."/>
            <person name="Daly M.J."/>
        </authorList>
    </citation>
    <scope>NUCLEOTIDE SEQUENCE [LARGE SCALE GENOMIC DNA]</scope>
    <source>
        <strain evidence="3 4">MD1149</strain>
    </source>
</reference>
<feature type="domain" description="SGF29 C-terminal" evidence="2">
    <location>
        <begin position="182"/>
        <end position="336"/>
    </location>
</feature>
<evidence type="ECO:0000259" key="2">
    <source>
        <dbReference type="PROSITE" id="PS51518"/>
    </source>
</evidence>
<feature type="region of interest" description="Disordered" evidence="1">
    <location>
        <begin position="90"/>
        <end position="177"/>
    </location>
</feature>
<dbReference type="AlphaFoldDB" id="A0A2S5B2R6"/>
<feature type="compositionally biased region" description="Pro residues" evidence="1">
    <location>
        <begin position="154"/>
        <end position="164"/>
    </location>
</feature>
<dbReference type="Gene3D" id="2.30.30.140">
    <property type="match status" value="2"/>
</dbReference>
<evidence type="ECO:0000256" key="1">
    <source>
        <dbReference type="SAM" id="MobiDB-lite"/>
    </source>
</evidence>
<dbReference type="PROSITE" id="PS51518">
    <property type="entry name" value="SGF29_C"/>
    <property type="match status" value="1"/>
</dbReference>
<proteinExistence type="predicted"/>
<dbReference type="STRING" id="741276.A0A2S5B2R6"/>
<name>A0A2S5B2R6_9BASI</name>
<dbReference type="OrthoDB" id="10265994at2759"/>
<sequence>MAPIDPVQLIAQARESLKGYLAHSAALYETASHANRLQPSEGQDRPVADLSDRLERVYALVAQQTDEEIRRIDESIALLDALEALYQNPAVGTPAKGRPPLNKKRKTDSIASRAGSPTSSAAPSPIPLYPAAMSPPPIPANVLPHAQSAKPSPASLPQPLPIAPAPMNKKPTAKSRKDALLAQLPLRPGRTIAVKESKKAATAGPASDTYILGRIVQCLQGDKNRYSVEDVDYDPANPTPEGGKWNTTLKSIIPLPEKGDERTYPDYEFPAGSLVLACYPETTSFYRATIESGPHVAAVGSGKKKEIQKSYRLRFDDDDGQSRDIALELICDPTPI</sequence>
<comment type="caution">
    <text evidence="3">The sequence shown here is derived from an EMBL/GenBank/DDBJ whole genome shotgun (WGS) entry which is preliminary data.</text>
</comment>
<feature type="compositionally biased region" description="Low complexity" evidence="1">
    <location>
        <begin position="111"/>
        <end position="123"/>
    </location>
</feature>
<accession>A0A2S5B2R6</accession>
<dbReference type="InterPro" id="IPR010750">
    <property type="entry name" value="SGF29_tudor-like_dom"/>
</dbReference>
<dbReference type="Pfam" id="PF07039">
    <property type="entry name" value="SGF29_Tudor"/>
    <property type="match status" value="1"/>
</dbReference>
<protein>
    <recommendedName>
        <fullName evidence="2">SGF29 C-terminal domain-containing protein</fullName>
    </recommendedName>
</protein>
<organism evidence="3 4">
    <name type="scientific">Rhodotorula taiwanensis</name>
    <dbReference type="NCBI Taxonomy" id="741276"/>
    <lineage>
        <taxon>Eukaryota</taxon>
        <taxon>Fungi</taxon>
        <taxon>Dikarya</taxon>
        <taxon>Basidiomycota</taxon>
        <taxon>Pucciniomycotina</taxon>
        <taxon>Microbotryomycetes</taxon>
        <taxon>Sporidiobolales</taxon>
        <taxon>Sporidiobolaceae</taxon>
        <taxon>Rhodotorula</taxon>
    </lineage>
</organism>